<protein>
    <submittedName>
        <fullName evidence="1">Uncharacterized protein</fullName>
    </submittedName>
</protein>
<gene>
    <name evidence="1" type="ORF">CHS0354_019922</name>
</gene>
<sequence>MPAKKSYLLSHLDRRRDILKQSGSILSTYTFLAECTLTNSKLIHFIISHLTAPMLSLPFSSLNFKPNRSFQHKRGAYTLLLSTFGKSIFNERVDRWHTK</sequence>
<dbReference type="AlphaFoldDB" id="A0AAE0VZJ5"/>
<dbReference type="Proteomes" id="UP001195483">
    <property type="component" value="Unassembled WGS sequence"/>
</dbReference>
<evidence type="ECO:0000313" key="2">
    <source>
        <dbReference type="Proteomes" id="UP001195483"/>
    </source>
</evidence>
<keyword evidence="2" id="KW-1185">Reference proteome</keyword>
<dbReference type="EMBL" id="JAEAOA010001214">
    <property type="protein sequence ID" value="KAK3594992.1"/>
    <property type="molecule type" value="Genomic_DNA"/>
</dbReference>
<reference evidence="1" key="3">
    <citation type="submission" date="2023-05" db="EMBL/GenBank/DDBJ databases">
        <authorList>
            <person name="Smith C.H."/>
        </authorList>
    </citation>
    <scope>NUCLEOTIDE SEQUENCE</scope>
    <source>
        <strain evidence="1">CHS0354</strain>
        <tissue evidence="1">Mantle</tissue>
    </source>
</reference>
<proteinExistence type="predicted"/>
<organism evidence="1 2">
    <name type="scientific">Potamilus streckersoni</name>
    <dbReference type="NCBI Taxonomy" id="2493646"/>
    <lineage>
        <taxon>Eukaryota</taxon>
        <taxon>Metazoa</taxon>
        <taxon>Spiralia</taxon>
        <taxon>Lophotrochozoa</taxon>
        <taxon>Mollusca</taxon>
        <taxon>Bivalvia</taxon>
        <taxon>Autobranchia</taxon>
        <taxon>Heteroconchia</taxon>
        <taxon>Palaeoheterodonta</taxon>
        <taxon>Unionida</taxon>
        <taxon>Unionoidea</taxon>
        <taxon>Unionidae</taxon>
        <taxon>Ambleminae</taxon>
        <taxon>Lampsilini</taxon>
        <taxon>Potamilus</taxon>
    </lineage>
</organism>
<accession>A0AAE0VZJ5</accession>
<reference evidence="1" key="2">
    <citation type="journal article" date="2021" name="Genome Biol. Evol.">
        <title>Developing a high-quality reference genome for a parasitic bivalve with doubly uniparental inheritance (Bivalvia: Unionida).</title>
        <authorList>
            <person name="Smith C.H."/>
        </authorList>
    </citation>
    <scope>NUCLEOTIDE SEQUENCE</scope>
    <source>
        <strain evidence="1">CHS0354</strain>
        <tissue evidence="1">Mantle</tissue>
    </source>
</reference>
<evidence type="ECO:0000313" key="1">
    <source>
        <dbReference type="EMBL" id="KAK3594992.1"/>
    </source>
</evidence>
<comment type="caution">
    <text evidence="1">The sequence shown here is derived from an EMBL/GenBank/DDBJ whole genome shotgun (WGS) entry which is preliminary data.</text>
</comment>
<reference evidence="1" key="1">
    <citation type="journal article" date="2021" name="Genome Biol. Evol.">
        <title>A High-Quality Reference Genome for a Parasitic Bivalve with Doubly Uniparental Inheritance (Bivalvia: Unionida).</title>
        <authorList>
            <person name="Smith C.H."/>
        </authorList>
    </citation>
    <scope>NUCLEOTIDE SEQUENCE</scope>
    <source>
        <strain evidence="1">CHS0354</strain>
    </source>
</reference>
<name>A0AAE0VZJ5_9BIVA</name>